<protein>
    <recommendedName>
        <fullName evidence="7">Ribosomal protein L19</fullName>
    </recommendedName>
</protein>
<dbReference type="Gene3D" id="2.30.30.790">
    <property type="match status" value="1"/>
</dbReference>
<accession>A0A8H7BU02</accession>
<dbReference type="AlphaFoldDB" id="A0A8H7BU02"/>
<organism evidence="5 6">
    <name type="scientific">Apophysomyces ossiformis</name>
    <dbReference type="NCBI Taxonomy" id="679940"/>
    <lineage>
        <taxon>Eukaryota</taxon>
        <taxon>Fungi</taxon>
        <taxon>Fungi incertae sedis</taxon>
        <taxon>Mucoromycota</taxon>
        <taxon>Mucoromycotina</taxon>
        <taxon>Mucoromycetes</taxon>
        <taxon>Mucorales</taxon>
        <taxon>Mucorineae</taxon>
        <taxon>Mucoraceae</taxon>
        <taxon>Apophysomyces</taxon>
    </lineage>
</organism>
<comment type="caution">
    <text evidence="5">The sequence shown here is derived from an EMBL/GenBank/DDBJ whole genome shotgun (WGS) entry which is preliminary data.</text>
</comment>
<evidence type="ECO:0000313" key="4">
    <source>
        <dbReference type="EMBL" id="KAF7727526.1"/>
    </source>
</evidence>
<dbReference type="EMBL" id="JABAYA010000054">
    <property type="protein sequence ID" value="KAF7727526.1"/>
    <property type="molecule type" value="Genomic_DNA"/>
</dbReference>
<proteinExistence type="inferred from homology"/>
<dbReference type="InterPro" id="IPR001857">
    <property type="entry name" value="Ribosomal_bL19"/>
</dbReference>
<sequence length="169" mass="18960">MNAIRSLAARFTRTGAVSYSTATAAASPKGKVNVMEYVVNQSVEQANIDGRRELFSRKNPKGVKPGSIVLVETLNAANETSTSSFMGVCIAIRRKGIDTSFTLRNIVMRVGVEQRFSLYSPLVKSVRILQNPTEWKVRRAKLFYLRHNPGKAFQPLQNLWRQEQMAAKK</sequence>
<dbReference type="EMBL" id="JABAYA010000054">
    <property type="protein sequence ID" value="KAF7727557.1"/>
    <property type="molecule type" value="Genomic_DNA"/>
</dbReference>
<dbReference type="GO" id="GO:0005762">
    <property type="term" value="C:mitochondrial large ribosomal subunit"/>
    <property type="evidence" value="ECO:0007669"/>
    <property type="project" value="TreeGrafter"/>
</dbReference>
<evidence type="ECO:0008006" key="7">
    <source>
        <dbReference type="Google" id="ProtNLM"/>
    </source>
</evidence>
<name>A0A8H7BU02_9FUNG</name>
<dbReference type="SUPFAM" id="SSF50104">
    <property type="entry name" value="Translation proteins SH3-like domain"/>
    <property type="match status" value="1"/>
</dbReference>
<reference evidence="5" key="1">
    <citation type="submission" date="2020-01" db="EMBL/GenBank/DDBJ databases">
        <title>Genome Sequencing of Three Apophysomyces-Like Fungal Strains Confirms a Novel Fungal Genus in the Mucoromycota with divergent Burkholderia-like Endosymbiotic Bacteria.</title>
        <authorList>
            <person name="Stajich J.E."/>
            <person name="Macias A.M."/>
            <person name="Carter-House D."/>
            <person name="Lovett B."/>
            <person name="Kasson L.R."/>
            <person name="Berry K."/>
            <person name="Grigoriev I."/>
            <person name="Chang Y."/>
            <person name="Spatafora J."/>
            <person name="Kasson M.T."/>
        </authorList>
    </citation>
    <scope>NUCLEOTIDE SEQUENCE</scope>
    <source>
        <strain evidence="5">NRRL A-21654</strain>
    </source>
</reference>
<dbReference type="PRINTS" id="PR00061">
    <property type="entry name" value="RIBOSOMALL19"/>
</dbReference>
<gene>
    <name evidence="4" type="ORF">EC973_007398</name>
    <name evidence="5" type="ORF">EC973_007431</name>
</gene>
<evidence type="ECO:0000256" key="1">
    <source>
        <dbReference type="ARBA" id="ARBA00005781"/>
    </source>
</evidence>
<evidence type="ECO:0000313" key="6">
    <source>
        <dbReference type="Proteomes" id="UP000605846"/>
    </source>
</evidence>
<dbReference type="PANTHER" id="PTHR15680:SF9">
    <property type="entry name" value="LARGE RIBOSOMAL SUBUNIT PROTEIN BL19M"/>
    <property type="match status" value="1"/>
</dbReference>
<keyword evidence="2" id="KW-0689">Ribosomal protein</keyword>
<comment type="similarity">
    <text evidence="1">Belongs to the bacterial ribosomal protein bL19 family.</text>
</comment>
<dbReference type="InterPro" id="IPR038657">
    <property type="entry name" value="Ribosomal_bL19_sf"/>
</dbReference>
<dbReference type="GO" id="GO:0006412">
    <property type="term" value="P:translation"/>
    <property type="evidence" value="ECO:0007669"/>
    <property type="project" value="InterPro"/>
</dbReference>
<evidence type="ECO:0000313" key="5">
    <source>
        <dbReference type="EMBL" id="KAF7727557.1"/>
    </source>
</evidence>
<keyword evidence="3" id="KW-0687">Ribonucleoprotein</keyword>
<evidence type="ECO:0000256" key="2">
    <source>
        <dbReference type="ARBA" id="ARBA00022980"/>
    </source>
</evidence>
<dbReference type="OrthoDB" id="432645at2759"/>
<dbReference type="PANTHER" id="PTHR15680">
    <property type="entry name" value="RIBOSOMAL PROTEIN L19"/>
    <property type="match status" value="1"/>
</dbReference>
<dbReference type="Proteomes" id="UP000605846">
    <property type="component" value="Unassembled WGS sequence"/>
</dbReference>
<evidence type="ECO:0000256" key="3">
    <source>
        <dbReference type="ARBA" id="ARBA00023274"/>
    </source>
</evidence>
<dbReference type="Pfam" id="PF01245">
    <property type="entry name" value="Ribosomal_L19"/>
    <property type="match status" value="1"/>
</dbReference>
<dbReference type="GO" id="GO:0003735">
    <property type="term" value="F:structural constituent of ribosome"/>
    <property type="evidence" value="ECO:0007669"/>
    <property type="project" value="InterPro"/>
</dbReference>
<dbReference type="InterPro" id="IPR008991">
    <property type="entry name" value="Translation_prot_SH3-like_sf"/>
</dbReference>
<keyword evidence="6" id="KW-1185">Reference proteome</keyword>